<feature type="region of interest" description="Disordered" evidence="4">
    <location>
        <begin position="734"/>
        <end position="838"/>
    </location>
</feature>
<keyword evidence="6" id="KW-1185">Reference proteome</keyword>
<feature type="compositionally biased region" description="Polar residues" evidence="4">
    <location>
        <begin position="92"/>
        <end position="107"/>
    </location>
</feature>
<evidence type="ECO:0000313" key="6">
    <source>
        <dbReference type="Proteomes" id="UP001209878"/>
    </source>
</evidence>
<dbReference type="Pfam" id="PF03715">
    <property type="entry name" value="Noc2"/>
    <property type="match status" value="2"/>
</dbReference>
<feature type="compositionally biased region" description="Acidic residues" evidence="4">
    <location>
        <begin position="123"/>
        <end position="139"/>
    </location>
</feature>
<feature type="compositionally biased region" description="Polar residues" evidence="4">
    <location>
        <begin position="68"/>
        <end position="81"/>
    </location>
</feature>
<comment type="subcellular location">
    <subcellularLocation>
        <location evidence="1">Nucleus</location>
    </subcellularLocation>
</comment>
<organism evidence="5 6">
    <name type="scientific">Ridgeia piscesae</name>
    <name type="common">Tubeworm</name>
    <dbReference type="NCBI Taxonomy" id="27915"/>
    <lineage>
        <taxon>Eukaryota</taxon>
        <taxon>Metazoa</taxon>
        <taxon>Spiralia</taxon>
        <taxon>Lophotrochozoa</taxon>
        <taxon>Annelida</taxon>
        <taxon>Polychaeta</taxon>
        <taxon>Sedentaria</taxon>
        <taxon>Canalipalpata</taxon>
        <taxon>Sabellida</taxon>
        <taxon>Siboglinidae</taxon>
        <taxon>Ridgeia</taxon>
    </lineage>
</organism>
<dbReference type="Proteomes" id="UP001209878">
    <property type="component" value="Unassembled WGS sequence"/>
</dbReference>
<feature type="compositionally biased region" description="Acidic residues" evidence="4">
    <location>
        <begin position="154"/>
        <end position="167"/>
    </location>
</feature>
<dbReference type="GO" id="GO:0005730">
    <property type="term" value="C:nucleolus"/>
    <property type="evidence" value="ECO:0007669"/>
    <property type="project" value="TreeGrafter"/>
</dbReference>
<gene>
    <name evidence="5" type="ORF">NP493_820g01008</name>
</gene>
<accession>A0AAD9KMS7</accession>
<dbReference type="EMBL" id="JAODUO010000820">
    <property type="protein sequence ID" value="KAK2174171.1"/>
    <property type="molecule type" value="Genomic_DNA"/>
</dbReference>
<keyword evidence="3" id="KW-0539">Nucleus</keyword>
<dbReference type="GO" id="GO:0003714">
    <property type="term" value="F:transcription corepressor activity"/>
    <property type="evidence" value="ECO:0007669"/>
    <property type="project" value="TreeGrafter"/>
</dbReference>
<evidence type="ECO:0000256" key="2">
    <source>
        <dbReference type="ARBA" id="ARBA00005907"/>
    </source>
</evidence>
<feature type="compositionally biased region" description="Acidic residues" evidence="4">
    <location>
        <begin position="772"/>
        <end position="784"/>
    </location>
</feature>
<protein>
    <recommendedName>
        <fullName evidence="7">Nucleolar complex protein 2 homolog</fullName>
    </recommendedName>
</protein>
<dbReference type="AlphaFoldDB" id="A0AAD9KMS7"/>
<dbReference type="GO" id="GO:0005654">
    <property type="term" value="C:nucleoplasm"/>
    <property type="evidence" value="ECO:0007669"/>
    <property type="project" value="TreeGrafter"/>
</dbReference>
<reference evidence="5" key="1">
    <citation type="journal article" date="2023" name="Mol. Biol. Evol.">
        <title>Third-Generation Sequencing Reveals the Adaptive Role of the Epigenome in Three Deep-Sea Polychaetes.</title>
        <authorList>
            <person name="Perez M."/>
            <person name="Aroh O."/>
            <person name="Sun Y."/>
            <person name="Lan Y."/>
            <person name="Juniper S.K."/>
            <person name="Young C.R."/>
            <person name="Angers B."/>
            <person name="Qian P.Y."/>
        </authorList>
    </citation>
    <scope>NUCLEOTIDE SEQUENCE</scope>
    <source>
        <strain evidence="5">R07B-5</strain>
    </source>
</reference>
<dbReference type="GO" id="GO:0030690">
    <property type="term" value="C:Noc1p-Noc2p complex"/>
    <property type="evidence" value="ECO:0007669"/>
    <property type="project" value="TreeGrafter"/>
</dbReference>
<dbReference type="GO" id="GO:0042393">
    <property type="term" value="F:histone binding"/>
    <property type="evidence" value="ECO:0007669"/>
    <property type="project" value="TreeGrafter"/>
</dbReference>
<dbReference type="GO" id="GO:0030691">
    <property type="term" value="C:Noc2p-Noc3p complex"/>
    <property type="evidence" value="ECO:0007669"/>
    <property type="project" value="TreeGrafter"/>
</dbReference>
<feature type="compositionally biased region" description="Basic residues" evidence="4">
    <location>
        <begin position="748"/>
        <end position="761"/>
    </location>
</feature>
<feature type="compositionally biased region" description="Basic residues" evidence="4">
    <location>
        <begin position="34"/>
        <end position="44"/>
    </location>
</feature>
<dbReference type="PANTHER" id="PTHR12687:SF4">
    <property type="entry name" value="NUCLEOLAR COMPLEX PROTEIN 2 HOMOLOG"/>
    <property type="match status" value="1"/>
</dbReference>
<dbReference type="SUPFAM" id="SSF48371">
    <property type="entry name" value="ARM repeat"/>
    <property type="match status" value="1"/>
</dbReference>
<name>A0AAD9KMS7_RIDPI</name>
<feature type="compositionally biased region" description="Acidic residues" evidence="4">
    <location>
        <begin position="791"/>
        <end position="820"/>
    </location>
</feature>
<comment type="similarity">
    <text evidence="2">Belongs to the NOC2 family.</text>
</comment>
<feature type="compositionally biased region" description="Acidic residues" evidence="4">
    <location>
        <begin position="734"/>
        <end position="744"/>
    </location>
</feature>
<dbReference type="GO" id="GO:0000122">
    <property type="term" value="P:negative regulation of transcription by RNA polymerase II"/>
    <property type="evidence" value="ECO:0007669"/>
    <property type="project" value="TreeGrafter"/>
</dbReference>
<comment type="caution">
    <text evidence="5">The sequence shown here is derived from an EMBL/GenBank/DDBJ whole genome shotgun (WGS) entry which is preliminary data.</text>
</comment>
<proteinExistence type="inferred from homology"/>
<evidence type="ECO:0000313" key="5">
    <source>
        <dbReference type="EMBL" id="KAK2174171.1"/>
    </source>
</evidence>
<evidence type="ECO:0008006" key="7">
    <source>
        <dbReference type="Google" id="ProtNLM"/>
    </source>
</evidence>
<feature type="compositionally biased region" description="Basic and acidic residues" evidence="4">
    <location>
        <begin position="112"/>
        <end position="122"/>
    </location>
</feature>
<evidence type="ECO:0000256" key="3">
    <source>
        <dbReference type="ARBA" id="ARBA00023242"/>
    </source>
</evidence>
<dbReference type="GO" id="GO:0042273">
    <property type="term" value="P:ribosomal large subunit biogenesis"/>
    <property type="evidence" value="ECO:0007669"/>
    <property type="project" value="TreeGrafter"/>
</dbReference>
<feature type="compositionally biased region" description="Polar residues" evidence="4">
    <location>
        <begin position="1"/>
        <end position="11"/>
    </location>
</feature>
<evidence type="ECO:0000256" key="4">
    <source>
        <dbReference type="SAM" id="MobiDB-lite"/>
    </source>
</evidence>
<dbReference type="InterPro" id="IPR005343">
    <property type="entry name" value="Noc2"/>
</dbReference>
<dbReference type="InterPro" id="IPR016024">
    <property type="entry name" value="ARM-type_fold"/>
</dbReference>
<sequence>MLRKSQASKNATEFLADGLDSSSEGETGPASTKHVAKKSKKKKSLGSMSATEFMAGGLDSSSDEERASTNGGTSTKDITAKTQKKGKEKMTAVSTMKSSMSRLQQQDPEFYEFLKKEDKELLDFDASDDGSDDDGDSDDDGMHKLPAKLAVASDESETEEEMEEEEEEKKVQKKAKKEPRVSVTMKLVKKWSTLLREKSSLGAVHKAVSAFKAAVQETSTESTEHGKYRVEGSQVFNAVVRLCITDLLPAVNRLLKLPEQNSSQKKPVQPSGSKMWTKVRIDLKSYLQDLMQLMSQLAEPTVLNVILRHVHQMVPFYVCFPRLTQLLLKKVIGLWSAASEETTRVLAFLCISRLLHVTQNRILETCIKQMYMAYVRNCKFTSPSMLPVINFMQKSMVEVLALNPTLTYQYAFIYIRQLAIHLRSAITVRKPEVQQTVYNWQYIHSLHLWVRMLSQLHPNPTLDPLIYPLTQVIIGAIKLIPTARYYPLRFHCVKALNILSRATNTFIPVLPFLTEVLEVLSCGWRCCHVTVGGGMWLEVLSCDCHVTVLEVTDFNKKHKKMSLKPISFACILKLSKPQLEEKGFKDVVIDQLYEHLMDCFEIHAHTIGFPELALPALLQMKKFTKNCKVANYTKQIKQIVDKVTETSKVITQRRKTASLDLANTKAVEAWERKSREEGTPLGKYYTSWRKLRDRELLLELGGKEKTLSKDELNVKSKPEREMIATAQERMEFSELFDLDSDEEDGQKKTKSSKKTDKSKKKEKVEAPATNDSSDEYSDFNEDELAVLAGSADEDDSDDEDDDEGDEEDQEEEMMEGEDGDMSDKEDVVEDFVMSSEED</sequence>
<feature type="region of interest" description="Disordered" evidence="4">
    <location>
        <begin position="1"/>
        <end position="176"/>
    </location>
</feature>
<dbReference type="PANTHER" id="PTHR12687">
    <property type="entry name" value="NUCLEOLAR COMPLEX 2 AND RAD4-RELATED"/>
    <property type="match status" value="1"/>
</dbReference>
<evidence type="ECO:0000256" key="1">
    <source>
        <dbReference type="ARBA" id="ARBA00004123"/>
    </source>
</evidence>